<dbReference type="InterPro" id="IPR020617">
    <property type="entry name" value="Thiolase_C"/>
</dbReference>
<dbReference type="KEGG" id="slp:Slip_1988"/>
<dbReference type="PANTHER" id="PTHR18919:SF107">
    <property type="entry name" value="ACETYL-COA ACETYLTRANSFERASE, CYTOSOLIC"/>
    <property type="match status" value="1"/>
</dbReference>
<dbReference type="AlphaFoldDB" id="D7CPW1"/>
<protein>
    <recommendedName>
        <fullName evidence="2">acetyl-CoA C-acetyltransferase</fullName>
        <ecNumber evidence="2">2.3.1.9</ecNumber>
    </recommendedName>
    <alternativeName>
        <fullName evidence="5">Acetoacetyl-CoA thiolase</fullName>
    </alternativeName>
</protein>
<dbReference type="NCBIfam" id="TIGR01930">
    <property type="entry name" value="AcCoA-C-Actrans"/>
    <property type="match status" value="1"/>
</dbReference>
<dbReference type="EMBL" id="CP002048">
    <property type="protein sequence ID" value="ADI02739.1"/>
    <property type="molecule type" value="Genomic_DNA"/>
</dbReference>
<feature type="domain" description="Thiolase C-terminal" evidence="9">
    <location>
        <begin position="274"/>
        <end position="403"/>
    </location>
</feature>
<dbReference type="Pfam" id="PF00108">
    <property type="entry name" value="Thiolase_N"/>
    <property type="match status" value="1"/>
</dbReference>
<dbReference type="InterPro" id="IPR020616">
    <property type="entry name" value="Thiolase_N"/>
</dbReference>
<dbReference type="SUPFAM" id="SSF53901">
    <property type="entry name" value="Thiolase-like"/>
    <property type="match status" value="2"/>
</dbReference>
<reference evidence="11" key="1">
    <citation type="journal article" date="2010" name="Stand. Genomic Sci.">
        <title>Complete genome sequence of Syntrophothermus lipocalidus type strain (TGB-C1T).</title>
        <authorList>
            <consortium name="US DOE Joint Genome Institute (JGI-PGF)"/>
            <person name="Djao O."/>
            <person name="Zhang X."/>
            <person name="Lucas S."/>
            <person name="Lapidus A."/>
            <person name="Glavina Del Rio T."/>
            <person name="Nolan M."/>
            <person name="Tice H."/>
            <person name="Cheng J."/>
            <person name="Han C."/>
            <person name="Tapia R."/>
            <person name="Goodwin L."/>
            <person name="Pitluck S."/>
            <person name="Liolios K."/>
            <person name="Ivanova N."/>
            <person name="Mavromatis K."/>
            <person name="Mikhailova N."/>
            <person name="Ovchinnikova G."/>
            <person name="Pati A."/>
            <person name="Brambilla E."/>
            <person name="Chen A."/>
            <person name="Palaniappan K."/>
            <person name="Land M."/>
            <person name="Hauser L."/>
            <person name="Chang Y."/>
            <person name="Jeffries C."/>
            <person name="Rohde M."/>
            <person name="Sikorski J."/>
            <person name="Spring S."/>
            <person name="Goker M."/>
            <person name="Detter J."/>
            <person name="Woyke T."/>
            <person name="Bristow J."/>
            <person name="Eisen J."/>
            <person name="Markowitz V."/>
            <person name="Hugenholtz P."/>
            <person name="Kyrpides N."/>
            <person name="Klenk H."/>
        </authorList>
    </citation>
    <scope>NUCLEOTIDE SEQUENCE [LARGE SCALE GENOMIC DNA]</scope>
    <source>
        <strain evidence="11">DSM 12680 / TGB-C1</strain>
    </source>
</reference>
<dbReference type="GO" id="GO:0003985">
    <property type="term" value="F:acetyl-CoA C-acetyltransferase activity"/>
    <property type="evidence" value="ECO:0007669"/>
    <property type="project" value="UniProtKB-EC"/>
</dbReference>
<feature type="active site" description="Proton acceptor" evidence="6">
    <location>
        <position position="361"/>
    </location>
</feature>
<keyword evidence="11" id="KW-1185">Reference proteome</keyword>
<evidence type="ECO:0000256" key="4">
    <source>
        <dbReference type="ARBA" id="ARBA00023315"/>
    </source>
</evidence>
<dbReference type="CDD" id="cd00751">
    <property type="entry name" value="thiolase"/>
    <property type="match status" value="1"/>
</dbReference>
<dbReference type="PIRSF" id="PIRSF000429">
    <property type="entry name" value="Ac-CoA_Ac_transf"/>
    <property type="match status" value="1"/>
</dbReference>
<comment type="similarity">
    <text evidence="1 7">Belongs to the thiolase-like superfamily. Thiolase family.</text>
</comment>
<evidence type="ECO:0000313" key="10">
    <source>
        <dbReference type="EMBL" id="ADI02739.1"/>
    </source>
</evidence>
<keyword evidence="3 7" id="KW-0808">Transferase</keyword>
<reference evidence="10 11" key="2">
    <citation type="journal article" date="2010" name="Stand. Genomic Sci.">
        <title>Complete genome sequence of Syntrophothermus lipocalidus type strain (TGB-C1).</title>
        <authorList>
            <person name="Djao O.D."/>
            <person name="Zhang X."/>
            <person name="Lucas S."/>
            <person name="Lapidus A."/>
            <person name="Del Rio T.G."/>
            <person name="Nolan M."/>
            <person name="Tice H."/>
            <person name="Cheng J.F."/>
            <person name="Han C."/>
            <person name="Tapia R."/>
            <person name="Goodwin L."/>
            <person name="Pitluck S."/>
            <person name="Liolios K."/>
            <person name="Ivanova N."/>
            <person name="Mavromatis K."/>
            <person name="Mikhailova N."/>
            <person name="Ovchinnikova G."/>
            <person name="Pati A."/>
            <person name="Brambilla E."/>
            <person name="Chen A."/>
            <person name="Palaniappan K."/>
            <person name="Land M."/>
            <person name="Hauser L."/>
            <person name="Chang Y.J."/>
            <person name="Jeffries C.D."/>
            <person name="Rohde M."/>
            <person name="Sikorski J."/>
            <person name="Spring S."/>
            <person name="Goker M."/>
            <person name="Detter J.C."/>
            <person name="Woyke T."/>
            <person name="Bristow J."/>
            <person name="Eisen J.A."/>
            <person name="Markowitz V."/>
            <person name="Hugenholtz P."/>
            <person name="Kyrpides N.C."/>
            <person name="Klenk H.P."/>
        </authorList>
    </citation>
    <scope>NUCLEOTIDE SEQUENCE [LARGE SCALE GENOMIC DNA]</scope>
    <source>
        <strain evidence="11">DSM 12680 / TGB-C1</strain>
    </source>
</reference>
<evidence type="ECO:0000313" key="11">
    <source>
        <dbReference type="Proteomes" id="UP000000378"/>
    </source>
</evidence>
<feature type="active site" description="Acyl-thioester intermediate" evidence="6">
    <location>
        <position position="93"/>
    </location>
</feature>
<sequence length="405" mass="43361">MPDNEVVIIASARTPFDRFGGVTKNVPSAVLAEWTITELLKRSGLEPQMIDEVNLGQCLLLEAGTQTDIIARQALIRAGLPQETLSMSIDRACCSSTTALQESWKNLMIGEAEISMAIGVENMSRVPYYLPPEYRWEGPRLGNAKLVDILFQLGYAGFGVLAVDAGEVAVEYGVTREMQDEWALRSHKLYAQAEARGIFKEEIFSIQIPQGKKKPPVILDRDTQPRPDTTLEELAKLPTVYGSPTVTPGNAPGMNTGAAGVVVTTRKKAQELGLKPLATLLRVVSIARPAREIAIAPAPAIQKGLAATGLTLDDIKLIEINEAFAAMPLVSTKILGDFDEAKVKKLRDITNVNGGAIAIGHPVGASGLRITLTLVNELRRRGGGYGVAAICGGLAQGDCAVVKVD</sequence>
<evidence type="ECO:0000259" key="9">
    <source>
        <dbReference type="Pfam" id="PF02803"/>
    </source>
</evidence>
<dbReference type="InterPro" id="IPR020613">
    <property type="entry name" value="Thiolase_CS"/>
</dbReference>
<name>D7CPW1_SYNLT</name>
<dbReference type="InterPro" id="IPR002155">
    <property type="entry name" value="Thiolase"/>
</dbReference>
<evidence type="ECO:0000256" key="2">
    <source>
        <dbReference type="ARBA" id="ARBA00012705"/>
    </source>
</evidence>
<dbReference type="eggNOG" id="COG0183">
    <property type="taxonomic scope" value="Bacteria"/>
</dbReference>
<evidence type="ECO:0000256" key="7">
    <source>
        <dbReference type="RuleBase" id="RU003557"/>
    </source>
</evidence>
<dbReference type="Gene3D" id="3.40.47.10">
    <property type="match status" value="2"/>
</dbReference>
<dbReference type="OrthoDB" id="56116at2"/>
<evidence type="ECO:0000256" key="3">
    <source>
        <dbReference type="ARBA" id="ARBA00022679"/>
    </source>
</evidence>
<organism evidence="10 11">
    <name type="scientific">Syntrophothermus lipocalidus (strain DSM 12680 / TGB-C1)</name>
    <dbReference type="NCBI Taxonomy" id="643648"/>
    <lineage>
        <taxon>Bacteria</taxon>
        <taxon>Bacillati</taxon>
        <taxon>Bacillota</taxon>
        <taxon>Clostridia</taxon>
        <taxon>Eubacteriales</taxon>
        <taxon>Syntrophomonadaceae</taxon>
        <taxon>Syntrophothermus</taxon>
    </lineage>
</organism>
<dbReference type="PROSITE" id="PS00737">
    <property type="entry name" value="THIOLASE_2"/>
    <property type="match status" value="1"/>
</dbReference>
<proteinExistence type="inferred from homology"/>
<dbReference type="RefSeq" id="WP_013176141.1">
    <property type="nucleotide sequence ID" value="NC_014220.1"/>
</dbReference>
<gene>
    <name evidence="10" type="ordered locus">Slip_1988</name>
</gene>
<dbReference type="GO" id="GO:0006635">
    <property type="term" value="P:fatty acid beta-oxidation"/>
    <property type="evidence" value="ECO:0007669"/>
    <property type="project" value="TreeGrafter"/>
</dbReference>
<dbReference type="HOGENOM" id="CLU_031026_0_0_9"/>
<accession>D7CPW1</accession>
<dbReference type="InterPro" id="IPR016039">
    <property type="entry name" value="Thiolase-like"/>
</dbReference>
<evidence type="ECO:0000256" key="6">
    <source>
        <dbReference type="PIRSR" id="PIRSR000429-1"/>
    </source>
</evidence>
<evidence type="ECO:0000259" key="8">
    <source>
        <dbReference type="Pfam" id="PF00108"/>
    </source>
</evidence>
<evidence type="ECO:0000256" key="1">
    <source>
        <dbReference type="ARBA" id="ARBA00010982"/>
    </source>
</evidence>
<dbReference type="EC" id="2.3.1.9" evidence="2"/>
<feature type="active site" description="Proton acceptor" evidence="6">
    <location>
        <position position="391"/>
    </location>
</feature>
<dbReference type="Pfam" id="PF02803">
    <property type="entry name" value="Thiolase_C"/>
    <property type="match status" value="1"/>
</dbReference>
<evidence type="ECO:0000256" key="5">
    <source>
        <dbReference type="ARBA" id="ARBA00030755"/>
    </source>
</evidence>
<dbReference type="PANTHER" id="PTHR18919">
    <property type="entry name" value="ACETYL-COA C-ACYLTRANSFERASE"/>
    <property type="match status" value="1"/>
</dbReference>
<dbReference type="STRING" id="643648.Slip_1988"/>
<keyword evidence="4 7" id="KW-0012">Acyltransferase</keyword>
<dbReference type="Proteomes" id="UP000000378">
    <property type="component" value="Chromosome"/>
</dbReference>
<feature type="domain" description="Thiolase N-terminal" evidence="8">
    <location>
        <begin position="6"/>
        <end position="266"/>
    </location>
</feature>